<dbReference type="AlphaFoldDB" id="A0A4C2A3U4"/>
<proteinExistence type="predicted"/>
<accession>A0A4C2A3U4</accession>
<evidence type="ECO:0008006" key="4">
    <source>
        <dbReference type="Google" id="ProtNLM"/>
    </source>
</evidence>
<sequence>MRACVFVCVCVCVRTRVCARLFVCVCVRERESERERPQFPVSEKLLRKDVVNPHKYNVAGRAAGFAFGRRGRAASGRIGSKAPAQKVSGVRDGRARLGQWKTETAPKRNRSARHEPVCMPISLSSLALSLSLLGGLTVLEWKGRVPSLLCLSLALRRANHARVEGTRASHSLSL</sequence>
<dbReference type="EMBL" id="BGZK01002402">
    <property type="protein sequence ID" value="GBP93655.1"/>
    <property type="molecule type" value="Genomic_DNA"/>
</dbReference>
<feature type="chain" id="PRO_5020026403" description="Secreted protein" evidence="1">
    <location>
        <begin position="20"/>
        <end position="174"/>
    </location>
</feature>
<dbReference type="Proteomes" id="UP000299102">
    <property type="component" value="Unassembled WGS sequence"/>
</dbReference>
<feature type="signal peptide" evidence="1">
    <location>
        <begin position="1"/>
        <end position="19"/>
    </location>
</feature>
<name>A0A4C2A3U4_EUMVA</name>
<evidence type="ECO:0000313" key="3">
    <source>
        <dbReference type="Proteomes" id="UP000299102"/>
    </source>
</evidence>
<organism evidence="2 3">
    <name type="scientific">Eumeta variegata</name>
    <name type="common">Bagworm moth</name>
    <name type="synonym">Eumeta japonica</name>
    <dbReference type="NCBI Taxonomy" id="151549"/>
    <lineage>
        <taxon>Eukaryota</taxon>
        <taxon>Metazoa</taxon>
        <taxon>Ecdysozoa</taxon>
        <taxon>Arthropoda</taxon>
        <taxon>Hexapoda</taxon>
        <taxon>Insecta</taxon>
        <taxon>Pterygota</taxon>
        <taxon>Neoptera</taxon>
        <taxon>Endopterygota</taxon>
        <taxon>Lepidoptera</taxon>
        <taxon>Glossata</taxon>
        <taxon>Ditrysia</taxon>
        <taxon>Tineoidea</taxon>
        <taxon>Psychidae</taxon>
        <taxon>Oiketicinae</taxon>
        <taxon>Eumeta</taxon>
    </lineage>
</organism>
<comment type="caution">
    <text evidence="2">The sequence shown here is derived from an EMBL/GenBank/DDBJ whole genome shotgun (WGS) entry which is preliminary data.</text>
</comment>
<gene>
    <name evidence="2" type="ORF">EVAR_66725_1</name>
</gene>
<keyword evidence="1" id="KW-0732">Signal</keyword>
<evidence type="ECO:0000313" key="2">
    <source>
        <dbReference type="EMBL" id="GBP93655.1"/>
    </source>
</evidence>
<protein>
    <recommendedName>
        <fullName evidence="4">Secreted protein</fullName>
    </recommendedName>
</protein>
<reference evidence="2 3" key="1">
    <citation type="journal article" date="2019" name="Commun. Biol.">
        <title>The bagworm genome reveals a unique fibroin gene that provides high tensile strength.</title>
        <authorList>
            <person name="Kono N."/>
            <person name="Nakamura H."/>
            <person name="Ohtoshi R."/>
            <person name="Tomita M."/>
            <person name="Numata K."/>
            <person name="Arakawa K."/>
        </authorList>
    </citation>
    <scope>NUCLEOTIDE SEQUENCE [LARGE SCALE GENOMIC DNA]</scope>
</reference>
<keyword evidence="3" id="KW-1185">Reference proteome</keyword>
<evidence type="ECO:0000256" key="1">
    <source>
        <dbReference type="SAM" id="SignalP"/>
    </source>
</evidence>